<reference evidence="1" key="1">
    <citation type="journal article" date="2022" name="Int. J. Mol. Sci.">
        <title>Draft Genome of Tanacetum Coccineum: Genomic Comparison of Closely Related Tanacetum-Family Plants.</title>
        <authorList>
            <person name="Yamashiro T."/>
            <person name="Shiraishi A."/>
            <person name="Nakayama K."/>
            <person name="Satake H."/>
        </authorList>
    </citation>
    <scope>NUCLEOTIDE SEQUENCE</scope>
</reference>
<evidence type="ECO:0000313" key="2">
    <source>
        <dbReference type="Proteomes" id="UP001151760"/>
    </source>
</evidence>
<dbReference type="EMBL" id="BQNB010010947">
    <property type="protein sequence ID" value="GJS84064.1"/>
    <property type="molecule type" value="Genomic_DNA"/>
</dbReference>
<protein>
    <submittedName>
        <fullName evidence="1">Uncharacterized protein</fullName>
    </submittedName>
</protein>
<dbReference type="Proteomes" id="UP001151760">
    <property type="component" value="Unassembled WGS sequence"/>
</dbReference>
<sequence>MSTSRCASQSSNIKSPKAPLLNPLVLLKVSILISVERNDWKYRRVKKTNTLKDLNRETKINTCYALAISVQLQSYAVFVWTGYLSFRALPHMHDARASRPFQITTPIGIAKTSVVGWKVPFPADLWLLGNFEQDPRRVTSNSREVFSEEKLVVQLIDVVEVEFPFVLAKRLITFILDQLSGLLGKRSYGFFLDSVAYGNPSPVLCGFDPICPTGTFSSIENFLNNEPPESYSKSRRLFTRYQEERSNFVKPKLLNLSIDERQRFELKGLAAPYCKRILGR</sequence>
<accession>A0ABQ4Z1R2</accession>
<evidence type="ECO:0000313" key="1">
    <source>
        <dbReference type="EMBL" id="GJS84064.1"/>
    </source>
</evidence>
<organism evidence="1 2">
    <name type="scientific">Tanacetum coccineum</name>
    <dbReference type="NCBI Taxonomy" id="301880"/>
    <lineage>
        <taxon>Eukaryota</taxon>
        <taxon>Viridiplantae</taxon>
        <taxon>Streptophyta</taxon>
        <taxon>Embryophyta</taxon>
        <taxon>Tracheophyta</taxon>
        <taxon>Spermatophyta</taxon>
        <taxon>Magnoliopsida</taxon>
        <taxon>eudicotyledons</taxon>
        <taxon>Gunneridae</taxon>
        <taxon>Pentapetalae</taxon>
        <taxon>asterids</taxon>
        <taxon>campanulids</taxon>
        <taxon>Asterales</taxon>
        <taxon>Asteraceae</taxon>
        <taxon>Asteroideae</taxon>
        <taxon>Anthemideae</taxon>
        <taxon>Anthemidinae</taxon>
        <taxon>Tanacetum</taxon>
    </lineage>
</organism>
<keyword evidence="2" id="KW-1185">Reference proteome</keyword>
<gene>
    <name evidence="1" type="ORF">Tco_0750605</name>
</gene>
<reference evidence="1" key="2">
    <citation type="submission" date="2022-01" db="EMBL/GenBank/DDBJ databases">
        <authorList>
            <person name="Yamashiro T."/>
            <person name="Shiraishi A."/>
            <person name="Satake H."/>
            <person name="Nakayama K."/>
        </authorList>
    </citation>
    <scope>NUCLEOTIDE SEQUENCE</scope>
</reference>
<comment type="caution">
    <text evidence="1">The sequence shown here is derived from an EMBL/GenBank/DDBJ whole genome shotgun (WGS) entry which is preliminary data.</text>
</comment>
<name>A0ABQ4Z1R2_9ASTR</name>
<proteinExistence type="predicted"/>